<evidence type="ECO:0000313" key="16">
    <source>
        <dbReference type="Proteomes" id="UP000005203"/>
    </source>
</evidence>
<reference evidence="17" key="2">
    <citation type="submission" date="2025-04" db="UniProtKB">
        <authorList>
            <consortium name="RefSeq"/>
        </authorList>
    </citation>
    <scope>IDENTIFICATION</scope>
    <source>
        <strain evidence="17">DH4</strain>
        <tissue evidence="17">Whole body</tissue>
    </source>
</reference>
<dbReference type="PANTHER" id="PTHR24292">
    <property type="entry name" value="CYTOCHROME P450"/>
    <property type="match status" value="1"/>
</dbReference>
<feature type="compositionally biased region" description="Basic and acidic residues" evidence="13">
    <location>
        <begin position="674"/>
        <end position="686"/>
    </location>
</feature>
<keyword evidence="10" id="KW-0408">Iron</keyword>
<feature type="compositionally biased region" description="Polar residues" evidence="13">
    <location>
        <begin position="646"/>
        <end position="656"/>
    </location>
</feature>
<keyword evidence="8" id="KW-0492">Microsome</keyword>
<accession>A0A7M7GU65</accession>
<keyword evidence="14" id="KW-1133">Transmembrane helix</keyword>
<feature type="region of interest" description="Disordered" evidence="13">
    <location>
        <begin position="539"/>
        <end position="686"/>
    </location>
</feature>
<evidence type="ECO:0000256" key="7">
    <source>
        <dbReference type="ARBA" id="ARBA00022824"/>
    </source>
</evidence>
<evidence type="ECO:0000256" key="8">
    <source>
        <dbReference type="ARBA" id="ARBA00022848"/>
    </source>
</evidence>
<gene>
    <name evidence="17" type="primary">LOC551846</name>
</gene>
<evidence type="ECO:0000256" key="6">
    <source>
        <dbReference type="ARBA" id="ARBA00022723"/>
    </source>
</evidence>
<feature type="compositionally biased region" description="Polar residues" evidence="13">
    <location>
        <begin position="607"/>
        <end position="633"/>
    </location>
</feature>
<sequence length="686" mass="77826">MESPTLLFSFELLAIGLTAIVLAKFVSLLHHQYNYWRKRRVPHVGAVPVLGSSWRIFTRRMSLPNFCSLVYKHRPGSRYLGMMDCFTPVVVVRDPNLIKEIAVKNFDHFPDHHSFINEKIDPIFGKNVFSLKGDRWREMRNTLSPSFTASKMRFMFDLVSNCSEEFVRYLYDHPEFSSSIEAKDAFTRYTNDVIATVAFGISVNSMENRDNEFYTKGADATNFGGIFRLFKFMLFRVNPRLTRMAGLSFLSRGTATFFHRVVRETVRARDERRIVRPDMIHLLMQARDKEDRRPVATVDNRMTIDDITAQAFIFFLAGFDTSSTLMCYVAHELALNPPVQERLREEVDRFMDGGNGAITYEALLKMEYMDMVTSETLRKYPPIVFIDRLCVEKFELPPAEQVDLLQMLEFNLTVTFPAASLLTVLLALVGMEAIMSEFFNDTTTAFYIILIVWIADQYDAICCHTPVTKRHWLRFFYLYHFSFYAYHYRFNGQYSSLALVTSWLFIQHSMLYFFHHYELPVILQQAQLQHLLFRNHAQAGMAEQPSPEQPSPISNRALTSTEPTPEPSPARESAGTENQPQPTPSAAPGSDPANPPNVSEERVAAATPSSANEEQSNEATGGSTAATEQPSSDGKSDCKTEVAISGVSSSKIGDNGSSTDSSTTEGFEVIEATEATRKETTSCQDK</sequence>
<dbReference type="SUPFAM" id="SSF48264">
    <property type="entry name" value="Cytochrome P450"/>
    <property type="match status" value="1"/>
</dbReference>
<dbReference type="Pfam" id="PF00067">
    <property type="entry name" value="p450"/>
    <property type="match status" value="1"/>
</dbReference>
<dbReference type="AlphaFoldDB" id="A0A7M7GU65"/>
<evidence type="ECO:0000313" key="17">
    <source>
        <dbReference type="RefSeq" id="XP_006562368.1"/>
    </source>
</evidence>
<evidence type="ECO:0000256" key="4">
    <source>
        <dbReference type="ARBA" id="ARBA00010617"/>
    </source>
</evidence>
<dbReference type="InterPro" id="IPR002402">
    <property type="entry name" value="Cyt_P450_E_grp-II"/>
</dbReference>
<evidence type="ECO:0000256" key="3">
    <source>
        <dbReference type="ARBA" id="ARBA00004406"/>
    </source>
</evidence>
<dbReference type="GeneID" id="551846"/>
<keyword evidence="7" id="KW-0256">Endoplasmic reticulum</keyword>
<dbReference type="GO" id="GO:0004497">
    <property type="term" value="F:monooxygenase activity"/>
    <property type="evidence" value="ECO:0007669"/>
    <property type="project" value="UniProtKB-KW"/>
</dbReference>
<dbReference type="InterPro" id="IPR050476">
    <property type="entry name" value="Insect_CytP450_Detox"/>
</dbReference>
<dbReference type="PANTHER" id="PTHR24292:SF54">
    <property type="entry name" value="CYP9F3-RELATED"/>
    <property type="match status" value="1"/>
</dbReference>
<keyword evidence="5" id="KW-0349">Heme</keyword>
<reference evidence="15" key="1">
    <citation type="submission" date="2021-01" db="UniProtKB">
        <authorList>
            <consortium name="EnsemblMetazoa"/>
        </authorList>
    </citation>
    <scope>IDENTIFICATION</scope>
    <source>
        <strain evidence="15">DH4</strain>
    </source>
</reference>
<keyword evidence="6" id="KW-0479">Metal-binding</keyword>
<evidence type="ECO:0000256" key="9">
    <source>
        <dbReference type="ARBA" id="ARBA00023002"/>
    </source>
</evidence>
<dbReference type="PRINTS" id="PR00464">
    <property type="entry name" value="EP450II"/>
</dbReference>
<keyword evidence="14" id="KW-0812">Transmembrane</keyword>
<dbReference type="GO" id="GO:0005789">
    <property type="term" value="C:endoplasmic reticulum membrane"/>
    <property type="evidence" value="ECO:0007669"/>
    <property type="project" value="UniProtKB-SubCell"/>
</dbReference>
<name>A0A7M7GU65_APIME</name>
<evidence type="ECO:0000256" key="13">
    <source>
        <dbReference type="SAM" id="MobiDB-lite"/>
    </source>
</evidence>
<dbReference type="GO" id="GO:0020037">
    <property type="term" value="F:heme binding"/>
    <property type="evidence" value="ECO:0007669"/>
    <property type="project" value="InterPro"/>
</dbReference>
<accession>A0A8B6YWW6</accession>
<comment type="subcellular location">
    <subcellularLocation>
        <location evidence="3">Endoplasmic reticulum membrane</location>
        <topology evidence="3">Peripheral membrane protein</topology>
    </subcellularLocation>
    <subcellularLocation>
        <location evidence="2">Microsome membrane</location>
        <topology evidence="2">Peripheral membrane protein</topology>
    </subcellularLocation>
</comment>
<dbReference type="InterPro" id="IPR036396">
    <property type="entry name" value="Cyt_P450_sf"/>
</dbReference>
<evidence type="ECO:0000256" key="5">
    <source>
        <dbReference type="ARBA" id="ARBA00022617"/>
    </source>
</evidence>
<evidence type="ECO:0000256" key="12">
    <source>
        <dbReference type="ARBA" id="ARBA00023136"/>
    </source>
</evidence>
<evidence type="ECO:0000256" key="2">
    <source>
        <dbReference type="ARBA" id="ARBA00004174"/>
    </source>
</evidence>
<keyword evidence="16" id="KW-1185">Reference proteome</keyword>
<comment type="similarity">
    <text evidence="4">Belongs to the cytochrome P450 family.</text>
</comment>
<dbReference type="GO" id="GO:0005506">
    <property type="term" value="F:iron ion binding"/>
    <property type="evidence" value="ECO:0007669"/>
    <property type="project" value="InterPro"/>
</dbReference>
<dbReference type="GO" id="GO:0016705">
    <property type="term" value="F:oxidoreductase activity, acting on paired donors, with incorporation or reduction of molecular oxygen"/>
    <property type="evidence" value="ECO:0007669"/>
    <property type="project" value="InterPro"/>
</dbReference>
<comment type="cofactor">
    <cofactor evidence="1">
        <name>heme</name>
        <dbReference type="ChEBI" id="CHEBI:30413"/>
    </cofactor>
</comment>
<keyword evidence="11" id="KW-0503">Monooxygenase</keyword>
<proteinExistence type="inferred from homology"/>
<evidence type="ECO:0000256" key="10">
    <source>
        <dbReference type="ARBA" id="ARBA00023004"/>
    </source>
</evidence>
<dbReference type="OrthoDB" id="6779347at2759"/>
<keyword evidence="9" id="KW-0560">Oxidoreductase</keyword>
<dbReference type="CDD" id="cd11056">
    <property type="entry name" value="CYP6-like"/>
    <property type="match status" value="1"/>
</dbReference>
<protein>
    <submittedName>
        <fullName evidence="17">Cytochrome P450 9e2 isoform X3</fullName>
    </submittedName>
</protein>
<dbReference type="Pfam" id="PF09746">
    <property type="entry name" value="Membralin"/>
    <property type="match status" value="1"/>
</dbReference>
<evidence type="ECO:0000256" key="11">
    <source>
        <dbReference type="ARBA" id="ARBA00023033"/>
    </source>
</evidence>
<evidence type="ECO:0000313" key="15">
    <source>
        <dbReference type="EnsemblMetazoa" id="XP_006562368"/>
    </source>
</evidence>
<dbReference type="Gene3D" id="1.10.630.10">
    <property type="entry name" value="Cytochrome P450"/>
    <property type="match status" value="1"/>
</dbReference>
<evidence type="ECO:0000256" key="1">
    <source>
        <dbReference type="ARBA" id="ARBA00001971"/>
    </source>
</evidence>
<dbReference type="RefSeq" id="XP_006562368.1">
    <property type="nucleotide sequence ID" value="XM_006562305.3"/>
</dbReference>
<dbReference type="InterPro" id="IPR001128">
    <property type="entry name" value="Cyt_P450"/>
</dbReference>
<dbReference type="InterPro" id="IPR019144">
    <property type="entry name" value="Membralin"/>
</dbReference>
<organism evidence="15">
    <name type="scientific">Apis mellifera</name>
    <name type="common">Honeybee</name>
    <dbReference type="NCBI Taxonomy" id="7460"/>
    <lineage>
        <taxon>Eukaryota</taxon>
        <taxon>Metazoa</taxon>
        <taxon>Ecdysozoa</taxon>
        <taxon>Arthropoda</taxon>
        <taxon>Hexapoda</taxon>
        <taxon>Insecta</taxon>
        <taxon>Pterygota</taxon>
        <taxon>Neoptera</taxon>
        <taxon>Endopterygota</taxon>
        <taxon>Hymenoptera</taxon>
        <taxon>Apocrita</taxon>
        <taxon>Aculeata</taxon>
        <taxon>Apoidea</taxon>
        <taxon>Anthophila</taxon>
        <taxon>Apidae</taxon>
        <taxon>Apis</taxon>
    </lineage>
</organism>
<dbReference type="EnsemblMetazoa" id="XM_006562305">
    <property type="protein sequence ID" value="XP_006562368"/>
    <property type="gene ID" value="LOC551846"/>
</dbReference>
<keyword evidence="12 14" id="KW-0472">Membrane</keyword>
<feature type="transmembrane region" description="Helical" evidence="14">
    <location>
        <begin position="6"/>
        <end position="29"/>
    </location>
</feature>
<evidence type="ECO:0000256" key="14">
    <source>
        <dbReference type="SAM" id="Phobius"/>
    </source>
</evidence>
<dbReference type="Proteomes" id="UP000005203">
    <property type="component" value="Linkage group LG14"/>
</dbReference>